<dbReference type="EMBL" id="JAJFAZ020000002">
    <property type="protein sequence ID" value="KAI5347267.1"/>
    <property type="molecule type" value="Genomic_DNA"/>
</dbReference>
<dbReference type="Proteomes" id="UP001054821">
    <property type="component" value="Chromosome 2"/>
</dbReference>
<organism evidence="1 2">
    <name type="scientific">Prunus dulcis</name>
    <name type="common">Almond</name>
    <name type="synonym">Amygdalus dulcis</name>
    <dbReference type="NCBI Taxonomy" id="3755"/>
    <lineage>
        <taxon>Eukaryota</taxon>
        <taxon>Viridiplantae</taxon>
        <taxon>Streptophyta</taxon>
        <taxon>Embryophyta</taxon>
        <taxon>Tracheophyta</taxon>
        <taxon>Spermatophyta</taxon>
        <taxon>Magnoliopsida</taxon>
        <taxon>eudicotyledons</taxon>
        <taxon>Gunneridae</taxon>
        <taxon>Pentapetalae</taxon>
        <taxon>rosids</taxon>
        <taxon>fabids</taxon>
        <taxon>Rosales</taxon>
        <taxon>Rosaceae</taxon>
        <taxon>Amygdaloideae</taxon>
        <taxon>Amygdaleae</taxon>
        <taxon>Prunus</taxon>
    </lineage>
</organism>
<evidence type="ECO:0000313" key="1">
    <source>
        <dbReference type="EMBL" id="KAI5347267.1"/>
    </source>
</evidence>
<name>A0AAD4WS67_PRUDU</name>
<sequence>MTLPTVQTSDDWCDLEDNYSMLLLQGLVDHEMRFLDINFIWRSRDKRMLSWWGWLYPLLPWLITPYESNGLPASVSDVVHGAARSLAVTALSQLKGTWRILNKVRCDAEHKDGSR</sequence>
<comment type="caution">
    <text evidence="1">The sequence shown here is derived from an EMBL/GenBank/DDBJ whole genome shotgun (WGS) entry which is preliminary data.</text>
</comment>
<protein>
    <submittedName>
        <fullName evidence="1">Uncharacterized protein</fullName>
    </submittedName>
</protein>
<gene>
    <name evidence="1" type="ORF">L3X38_015146</name>
</gene>
<dbReference type="AlphaFoldDB" id="A0AAD4WS67"/>
<accession>A0AAD4WS67</accession>
<proteinExistence type="predicted"/>
<keyword evidence="2" id="KW-1185">Reference proteome</keyword>
<reference evidence="1 2" key="1">
    <citation type="journal article" date="2022" name="G3 (Bethesda)">
        <title>Whole-genome sequence and methylome profiling of the almond [Prunus dulcis (Mill.) D.A. Webb] cultivar 'Nonpareil'.</title>
        <authorList>
            <person name="D'Amico-Willman K.M."/>
            <person name="Ouma W.Z."/>
            <person name="Meulia T."/>
            <person name="Sideli G.M."/>
            <person name="Gradziel T.M."/>
            <person name="Fresnedo-Ramirez J."/>
        </authorList>
    </citation>
    <scope>NUCLEOTIDE SEQUENCE [LARGE SCALE GENOMIC DNA]</scope>
    <source>
        <strain evidence="1">Clone GOH B32 T37-40</strain>
    </source>
</reference>
<evidence type="ECO:0000313" key="2">
    <source>
        <dbReference type="Proteomes" id="UP001054821"/>
    </source>
</evidence>